<dbReference type="InParanoid" id="A0A409XC67"/>
<accession>A0A409XC67</accession>
<dbReference type="Proteomes" id="UP000283269">
    <property type="component" value="Unassembled WGS sequence"/>
</dbReference>
<sequence length="323" mass="36170">MAEFQKAPCENMFRAITNALLLTKACDCTGKVAFACTRHGCFVLNSLAELFKGEQQKNIDYALLQAIKTTHIEPEQGLFLIYDIICTWIVYLYDQIGHLLPVGIIIDQAIDLFHVHGHKDICFFHFATTFVPGAAVVASQILESLWSSLNVISSLVQTASLAHREEVLDDHATDSNYKNMLGITDILCNRYTDAIIMVGLADSYFLEFSGDIAQATLNEWEDEIQSVEAMQLADIKRIDTYGAWLPTSLTDDTGEEHGTDTSPDINSGTAAEMWLQLAKLIEENQIEIQDKVRRLGSVPRDQDQQIVMQLHQALIMMLAELKI</sequence>
<gene>
    <name evidence="1" type="ORF">CVT25_005223</name>
</gene>
<keyword evidence="2" id="KW-1185">Reference proteome</keyword>
<evidence type="ECO:0000313" key="1">
    <source>
        <dbReference type="EMBL" id="PPQ88257.1"/>
    </source>
</evidence>
<evidence type="ECO:0000313" key="2">
    <source>
        <dbReference type="Proteomes" id="UP000283269"/>
    </source>
</evidence>
<dbReference type="AlphaFoldDB" id="A0A409XC67"/>
<dbReference type="EMBL" id="NHYD01002122">
    <property type="protein sequence ID" value="PPQ88257.1"/>
    <property type="molecule type" value="Genomic_DNA"/>
</dbReference>
<organism evidence="1 2">
    <name type="scientific">Psilocybe cyanescens</name>
    <dbReference type="NCBI Taxonomy" id="93625"/>
    <lineage>
        <taxon>Eukaryota</taxon>
        <taxon>Fungi</taxon>
        <taxon>Dikarya</taxon>
        <taxon>Basidiomycota</taxon>
        <taxon>Agaricomycotina</taxon>
        <taxon>Agaricomycetes</taxon>
        <taxon>Agaricomycetidae</taxon>
        <taxon>Agaricales</taxon>
        <taxon>Agaricineae</taxon>
        <taxon>Strophariaceae</taxon>
        <taxon>Psilocybe</taxon>
    </lineage>
</organism>
<comment type="caution">
    <text evidence="1">The sequence shown here is derived from an EMBL/GenBank/DDBJ whole genome shotgun (WGS) entry which is preliminary data.</text>
</comment>
<dbReference type="InterPro" id="IPR040521">
    <property type="entry name" value="KDZ"/>
</dbReference>
<proteinExistence type="predicted"/>
<dbReference type="OrthoDB" id="3222357at2759"/>
<protein>
    <submittedName>
        <fullName evidence="1">Uncharacterized protein</fullName>
    </submittedName>
</protein>
<reference evidence="1 2" key="1">
    <citation type="journal article" date="2018" name="Evol. Lett.">
        <title>Horizontal gene cluster transfer increased hallucinogenic mushroom diversity.</title>
        <authorList>
            <person name="Reynolds H.T."/>
            <person name="Vijayakumar V."/>
            <person name="Gluck-Thaler E."/>
            <person name="Korotkin H.B."/>
            <person name="Matheny P.B."/>
            <person name="Slot J.C."/>
        </authorList>
    </citation>
    <scope>NUCLEOTIDE SEQUENCE [LARGE SCALE GENOMIC DNA]</scope>
    <source>
        <strain evidence="1 2">2631</strain>
    </source>
</reference>
<dbReference type="Pfam" id="PF18758">
    <property type="entry name" value="KDZ"/>
    <property type="match status" value="1"/>
</dbReference>
<name>A0A409XC67_PSICY</name>